<dbReference type="EMBL" id="NBSK02000007">
    <property type="protein sequence ID" value="KAJ0197476.1"/>
    <property type="molecule type" value="Genomic_DNA"/>
</dbReference>
<dbReference type="PANTHER" id="PTHR36017">
    <property type="entry name" value="EMBRYO DEFECTIVE 1381"/>
    <property type="match status" value="1"/>
</dbReference>
<dbReference type="AlphaFoldDB" id="A0A9R1V0W6"/>
<accession>A0A9R1V0W6</accession>
<comment type="caution">
    <text evidence="1">The sequence shown here is derived from an EMBL/GenBank/DDBJ whole genome shotgun (WGS) entry which is preliminary data.</text>
</comment>
<protein>
    <submittedName>
        <fullName evidence="1">Uncharacterized protein</fullName>
    </submittedName>
</protein>
<dbReference type="Proteomes" id="UP000235145">
    <property type="component" value="Unassembled WGS sequence"/>
</dbReference>
<gene>
    <name evidence="1" type="ORF">LSAT_V11C700370010</name>
</gene>
<keyword evidence="2" id="KW-1185">Reference proteome</keyword>
<reference evidence="1 2" key="1">
    <citation type="journal article" date="2017" name="Nat. Commun.">
        <title>Genome assembly with in vitro proximity ligation data and whole-genome triplication in lettuce.</title>
        <authorList>
            <person name="Reyes-Chin-Wo S."/>
            <person name="Wang Z."/>
            <person name="Yang X."/>
            <person name="Kozik A."/>
            <person name="Arikit S."/>
            <person name="Song C."/>
            <person name="Xia L."/>
            <person name="Froenicke L."/>
            <person name="Lavelle D.O."/>
            <person name="Truco M.J."/>
            <person name="Xia R."/>
            <person name="Zhu S."/>
            <person name="Xu C."/>
            <person name="Xu H."/>
            <person name="Xu X."/>
            <person name="Cox K."/>
            <person name="Korf I."/>
            <person name="Meyers B.C."/>
            <person name="Michelmore R.W."/>
        </authorList>
    </citation>
    <scope>NUCLEOTIDE SEQUENCE [LARGE SCALE GENOMIC DNA]</scope>
    <source>
        <strain evidence="2">cv. Salinas</strain>
        <tissue evidence="1">Seedlings</tissue>
    </source>
</reference>
<name>A0A9R1V0W6_LACSA</name>
<evidence type="ECO:0000313" key="1">
    <source>
        <dbReference type="EMBL" id="KAJ0197476.1"/>
    </source>
</evidence>
<evidence type="ECO:0000313" key="2">
    <source>
        <dbReference type="Proteomes" id="UP000235145"/>
    </source>
</evidence>
<sequence length="266" mass="31571">MDSSNRPLQLQAARQPPVHQFVVTRKRFLVCCRYHEFCFRLKFLRFYSDIVASRSRSESVHTHKDSWSTQRFSCFCLNLFFALDAQKGKIVKDKIRFGAPWKHPPRKDDPFLHSEWEKLQLMDFIQSLVSAEFGINYFVDCSLEIFDDPCVNAIIERFENLKKWKDPGTFTEQDIDDRILKQQQEEEKKRQRRERKKEKKLCPTNGYSRWIMCITQLGQVPYLSFRFNKLFKASGYQVSTIANGNCIITYTLWKNNGMDKSQTTKC</sequence>
<proteinExistence type="predicted"/>
<organism evidence="1 2">
    <name type="scientific">Lactuca sativa</name>
    <name type="common">Garden lettuce</name>
    <dbReference type="NCBI Taxonomy" id="4236"/>
    <lineage>
        <taxon>Eukaryota</taxon>
        <taxon>Viridiplantae</taxon>
        <taxon>Streptophyta</taxon>
        <taxon>Embryophyta</taxon>
        <taxon>Tracheophyta</taxon>
        <taxon>Spermatophyta</taxon>
        <taxon>Magnoliopsida</taxon>
        <taxon>eudicotyledons</taxon>
        <taxon>Gunneridae</taxon>
        <taxon>Pentapetalae</taxon>
        <taxon>asterids</taxon>
        <taxon>campanulids</taxon>
        <taxon>Asterales</taxon>
        <taxon>Asteraceae</taxon>
        <taxon>Cichorioideae</taxon>
        <taxon>Cichorieae</taxon>
        <taxon>Lactucinae</taxon>
        <taxon>Lactuca</taxon>
    </lineage>
</organism>
<dbReference type="PANTHER" id="PTHR36017:SF1">
    <property type="entry name" value="EMBRYO DEFECTIVE 1381"/>
    <property type="match status" value="1"/>
</dbReference>